<protein>
    <submittedName>
        <fullName evidence="1">Uncharacterized protein</fullName>
    </submittedName>
</protein>
<comment type="caution">
    <text evidence="1">The sequence shown here is derived from an EMBL/GenBank/DDBJ whole genome shotgun (WGS) entry which is preliminary data.</text>
</comment>
<name>A0ABX2RFN9_9ACTN</name>
<evidence type="ECO:0000313" key="1">
    <source>
        <dbReference type="EMBL" id="NYF55141.1"/>
    </source>
</evidence>
<dbReference type="RefSeq" id="WP_179801760.1">
    <property type="nucleotide sequence ID" value="NZ_JACCCQ010000001.1"/>
</dbReference>
<sequence length="216" mass="23087">MTASPGGPTVRGIVRADDGHTRIALWAGDAGPGVAAEFALESLADNGEVLRAEAAVDHVRTVLTADFERHRSNPSLTRDSHHNAIVPVSPAEIAALAGRVGPEHGLARLFVMLAYGGDPPWFAEVFTFTGFMLQAGQRCRAYLRAAEDGTTYGIDFPLRHANGHAIRGTAASLPQELESLIRVGDLTIQPRIDVPDDYCDVLVDMTQWVDPPSPAG</sequence>
<accession>A0ABX2RFN9</accession>
<organism evidence="1 2">
    <name type="scientific">Micromonospora purpureochromogenes</name>
    <dbReference type="NCBI Taxonomy" id="47872"/>
    <lineage>
        <taxon>Bacteria</taxon>
        <taxon>Bacillati</taxon>
        <taxon>Actinomycetota</taxon>
        <taxon>Actinomycetes</taxon>
        <taxon>Micromonosporales</taxon>
        <taxon>Micromonosporaceae</taxon>
        <taxon>Micromonospora</taxon>
    </lineage>
</organism>
<dbReference type="Proteomes" id="UP000631553">
    <property type="component" value="Unassembled WGS sequence"/>
</dbReference>
<reference evidence="1 2" key="1">
    <citation type="submission" date="2020-07" db="EMBL/GenBank/DDBJ databases">
        <title>Sequencing the genomes of 1000 actinobacteria strains.</title>
        <authorList>
            <person name="Klenk H.-P."/>
        </authorList>
    </citation>
    <scope>NUCLEOTIDE SEQUENCE [LARGE SCALE GENOMIC DNA]</scope>
    <source>
        <strain evidence="1 2">DSM 43814</strain>
    </source>
</reference>
<keyword evidence="2" id="KW-1185">Reference proteome</keyword>
<proteinExistence type="predicted"/>
<gene>
    <name evidence="1" type="ORF">HDA35_000972</name>
</gene>
<evidence type="ECO:0000313" key="2">
    <source>
        <dbReference type="Proteomes" id="UP000631553"/>
    </source>
</evidence>
<dbReference type="EMBL" id="JACCCQ010000001">
    <property type="protein sequence ID" value="NYF55141.1"/>
    <property type="molecule type" value="Genomic_DNA"/>
</dbReference>